<keyword evidence="1" id="KW-0732">Signal</keyword>
<dbReference type="Gene3D" id="3.30.565.40">
    <property type="entry name" value="Fervidobacterium nodosum Rt17-B1 like"/>
    <property type="match status" value="1"/>
</dbReference>
<evidence type="ECO:0000259" key="2">
    <source>
        <dbReference type="Pfam" id="PF11738"/>
    </source>
</evidence>
<evidence type="ECO:0000313" key="4">
    <source>
        <dbReference type="Proteomes" id="UP000824259"/>
    </source>
</evidence>
<dbReference type="PROSITE" id="PS51257">
    <property type="entry name" value="PROKAR_LIPOPROTEIN"/>
    <property type="match status" value="1"/>
</dbReference>
<gene>
    <name evidence="3" type="ORF">H9779_01070</name>
</gene>
<dbReference type="EMBL" id="DWYR01000004">
    <property type="protein sequence ID" value="HJA98180.1"/>
    <property type="molecule type" value="Genomic_DNA"/>
</dbReference>
<dbReference type="InterPro" id="IPR037126">
    <property type="entry name" value="PdaC/RsiV-like_sf"/>
</dbReference>
<dbReference type="InterPro" id="IPR021729">
    <property type="entry name" value="DUF3298"/>
</dbReference>
<sequence>MKRVVVFLLVLASLALGSCRRATVMPEFDVVVLDTVITDNDYACTFQFTFTSIANADKSPALQAIQEANQLYFFEREDVQGDVQQMMEYSIAQFMCHNQILDENYDLEDLGTPNWRSEMELIIESDARIVDSLLVYSISRSSYTGGAHGMYTLSWHNYSIAGGYELALSDLFTPEQQESLLTLIKHKLYEQFEATGDEDLAAQGLFPEYIAATENFEVSEDGITFYYNPYDIAAYALGRIEVHISGEELKNL</sequence>
<organism evidence="3 4">
    <name type="scientific">Candidatus Alistipes avicola</name>
    <dbReference type="NCBI Taxonomy" id="2838432"/>
    <lineage>
        <taxon>Bacteria</taxon>
        <taxon>Pseudomonadati</taxon>
        <taxon>Bacteroidota</taxon>
        <taxon>Bacteroidia</taxon>
        <taxon>Bacteroidales</taxon>
        <taxon>Rikenellaceae</taxon>
        <taxon>Alistipes</taxon>
    </lineage>
</organism>
<evidence type="ECO:0000256" key="1">
    <source>
        <dbReference type="SAM" id="SignalP"/>
    </source>
</evidence>
<comment type="caution">
    <text evidence="3">The sequence shown here is derived from an EMBL/GenBank/DDBJ whole genome shotgun (WGS) entry which is preliminary data.</text>
</comment>
<dbReference type="Pfam" id="PF11738">
    <property type="entry name" value="DUF3298"/>
    <property type="match status" value="1"/>
</dbReference>
<dbReference type="Proteomes" id="UP000824259">
    <property type="component" value="Unassembled WGS sequence"/>
</dbReference>
<reference evidence="3" key="2">
    <citation type="submission" date="2021-04" db="EMBL/GenBank/DDBJ databases">
        <authorList>
            <person name="Gilroy R."/>
        </authorList>
    </citation>
    <scope>NUCLEOTIDE SEQUENCE</scope>
    <source>
        <strain evidence="3">CHK169-11906</strain>
    </source>
</reference>
<dbReference type="Gene3D" id="3.90.640.20">
    <property type="entry name" value="Heat-shock cognate protein, ATPase"/>
    <property type="match status" value="1"/>
</dbReference>
<evidence type="ECO:0000313" key="3">
    <source>
        <dbReference type="EMBL" id="HJA98180.1"/>
    </source>
</evidence>
<feature type="chain" id="PRO_5039086251" evidence="1">
    <location>
        <begin position="18"/>
        <end position="252"/>
    </location>
</feature>
<name>A0A9D2IBI2_9BACT</name>
<proteinExistence type="predicted"/>
<accession>A0A9D2IBI2</accession>
<feature type="signal peptide" evidence="1">
    <location>
        <begin position="1"/>
        <end position="17"/>
    </location>
</feature>
<protein>
    <submittedName>
        <fullName evidence="3">RsiV family protein</fullName>
    </submittedName>
</protein>
<dbReference type="AlphaFoldDB" id="A0A9D2IBI2"/>
<reference evidence="3" key="1">
    <citation type="journal article" date="2021" name="PeerJ">
        <title>Extensive microbial diversity within the chicken gut microbiome revealed by metagenomics and culture.</title>
        <authorList>
            <person name="Gilroy R."/>
            <person name="Ravi A."/>
            <person name="Getino M."/>
            <person name="Pursley I."/>
            <person name="Horton D.L."/>
            <person name="Alikhan N.F."/>
            <person name="Baker D."/>
            <person name="Gharbi K."/>
            <person name="Hall N."/>
            <person name="Watson M."/>
            <person name="Adriaenssens E.M."/>
            <person name="Foster-Nyarko E."/>
            <person name="Jarju S."/>
            <person name="Secka A."/>
            <person name="Antonio M."/>
            <person name="Oren A."/>
            <person name="Chaudhuri R.R."/>
            <person name="La Ragione R."/>
            <person name="Hildebrand F."/>
            <person name="Pallen M.J."/>
        </authorList>
    </citation>
    <scope>NUCLEOTIDE SEQUENCE</scope>
    <source>
        <strain evidence="3">CHK169-11906</strain>
    </source>
</reference>
<feature type="domain" description="DUF3298" evidence="2">
    <location>
        <begin position="169"/>
        <end position="245"/>
    </location>
</feature>